<organism evidence="1">
    <name type="scientific">Rhizophora mucronata</name>
    <name type="common">Asiatic mangrove</name>
    <dbReference type="NCBI Taxonomy" id="61149"/>
    <lineage>
        <taxon>Eukaryota</taxon>
        <taxon>Viridiplantae</taxon>
        <taxon>Streptophyta</taxon>
        <taxon>Embryophyta</taxon>
        <taxon>Tracheophyta</taxon>
        <taxon>Spermatophyta</taxon>
        <taxon>Magnoliopsida</taxon>
        <taxon>eudicotyledons</taxon>
        <taxon>Gunneridae</taxon>
        <taxon>Pentapetalae</taxon>
        <taxon>rosids</taxon>
        <taxon>fabids</taxon>
        <taxon>Malpighiales</taxon>
        <taxon>Rhizophoraceae</taxon>
        <taxon>Rhizophora</taxon>
    </lineage>
</organism>
<accession>A0A2P2R067</accession>
<dbReference type="AlphaFoldDB" id="A0A2P2R067"/>
<evidence type="ECO:0000313" key="1">
    <source>
        <dbReference type="EMBL" id="MBX72625.1"/>
    </source>
</evidence>
<sequence>MEKDIWQLIKPLHNSQVKMLNNNQMNFP</sequence>
<name>A0A2P2R067_RHIMU</name>
<proteinExistence type="predicted"/>
<reference evidence="1" key="1">
    <citation type="submission" date="2018-02" db="EMBL/GenBank/DDBJ databases">
        <title>Rhizophora mucronata_Transcriptome.</title>
        <authorList>
            <person name="Meera S.P."/>
            <person name="Sreeshan A."/>
            <person name="Augustine A."/>
        </authorList>
    </citation>
    <scope>NUCLEOTIDE SEQUENCE</scope>
    <source>
        <tissue evidence="1">Leaf</tissue>
    </source>
</reference>
<protein>
    <submittedName>
        <fullName evidence="1">Uncharacterized protein</fullName>
    </submittedName>
</protein>
<dbReference type="EMBL" id="GGEC01092141">
    <property type="protein sequence ID" value="MBX72625.1"/>
    <property type="molecule type" value="Transcribed_RNA"/>
</dbReference>